<reference evidence="2 3" key="2">
    <citation type="submission" date="2014-09" db="EMBL/GenBank/DDBJ databases">
        <authorList>
            <consortium name="NBRP consortium"/>
            <person name="Sawabe T."/>
            <person name="Meirelles P."/>
            <person name="Nakanishi M."/>
            <person name="Sayaka M."/>
            <person name="Hattori M."/>
            <person name="Ohkuma M."/>
        </authorList>
    </citation>
    <scope>NUCLEOTIDE SEQUENCE [LARGE SCALE GENOMIC DNA]</scope>
    <source>
        <strain evidence="2 3">JCM 19240</strain>
    </source>
</reference>
<dbReference type="Proteomes" id="UP000029224">
    <property type="component" value="Unassembled WGS sequence"/>
</dbReference>
<protein>
    <submittedName>
        <fullName evidence="2">Putative membrane protein</fullName>
    </submittedName>
</protein>
<dbReference type="AlphaFoldDB" id="A0A090THI2"/>
<proteinExistence type="predicted"/>
<reference evidence="2 3" key="1">
    <citation type="submission" date="2014-09" db="EMBL/GenBank/DDBJ databases">
        <title>Vibrio maritimus JCM 19240. (C210) whole genome shotgun sequence.</title>
        <authorList>
            <person name="Sawabe T."/>
            <person name="Meirelles P."/>
            <person name="Nakanishi M."/>
            <person name="Sayaka M."/>
            <person name="Hattori M."/>
            <person name="Ohkuma M."/>
        </authorList>
    </citation>
    <scope>NUCLEOTIDE SEQUENCE [LARGE SCALE GENOMIC DNA]</scope>
    <source>
        <strain evidence="2 3">JCM 19240</strain>
    </source>
</reference>
<gene>
    <name evidence="2" type="ORF">JCM19240_51</name>
</gene>
<feature type="transmembrane region" description="Helical" evidence="1">
    <location>
        <begin position="48"/>
        <end position="69"/>
    </location>
</feature>
<keyword evidence="3" id="KW-1185">Reference proteome</keyword>
<feature type="transmembrane region" description="Helical" evidence="1">
    <location>
        <begin position="12"/>
        <end position="36"/>
    </location>
</feature>
<evidence type="ECO:0000313" key="2">
    <source>
        <dbReference type="EMBL" id="GAL38189.1"/>
    </source>
</evidence>
<keyword evidence="1" id="KW-0472">Membrane</keyword>
<organism evidence="2 3">
    <name type="scientific">Vibrio maritimus</name>
    <dbReference type="NCBI Taxonomy" id="990268"/>
    <lineage>
        <taxon>Bacteria</taxon>
        <taxon>Pseudomonadati</taxon>
        <taxon>Pseudomonadota</taxon>
        <taxon>Gammaproteobacteria</taxon>
        <taxon>Vibrionales</taxon>
        <taxon>Vibrionaceae</taxon>
        <taxon>Vibrio</taxon>
    </lineage>
</organism>
<sequence>MGASQHKKVQLWVIGATAALMGIGQNGLLVSLPFLVEQSAFDLPTWSILIALGSFLFLPSAPYWVGIVIKMAPKES</sequence>
<keyword evidence="1" id="KW-1133">Transmembrane helix</keyword>
<comment type="caution">
    <text evidence="2">The sequence shown here is derived from an EMBL/GenBank/DDBJ whole genome shotgun (WGS) entry which is preliminary data.</text>
</comment>
<dbReference type="EMBL" id="BBMT01000029">
    <property type="protein sequence ID" value="GAL38189.1"/>
    <property type="molecule type" value="Genomic_DNA"/>
</dbReference>
<evidence type="ECO:0000256" key="1">
    <source>
        <dbReference type="SAM" id="Phobius"/>
    </source>
</evidence>
<evidence type="ECO:0000313" key="3">
    <source>
        <dbReference type="Proteomes" id="UP000029224"/>
    </source>
</evidence>
<keyword evidence="1" id="KW-0812">Transmembrane</keyword>
<name>A0A090THI2_9VIBR</name>
<accession>A0A090THI2</accession>